<dbReference type="Gene3D" id="3.40.50.1470">
    <property type="entry name" value="Peptidyl-tRNA hydrolase"/>
    <property type="match status" value="1"/>
</dbReference>
<dbReference type="Pfam" id="PF01195">
    <property type="entry name" value="Pept_tRNA_hydro"/>
    <property type="match status" value="2"/>
</dbReference>
<dbReference type="AlphaFoldDB" id="A0A6A6NKR1"/>
<reference evidence="6" key="1">
    <citation type="journal article" date="2020" name="Stud. Mycol.">
        <title>101 Dothideomycetes genomes: a test case for predicting lifestyles and emergence of pathogens.</title>
        <authorList>
            <person name="Haridas S."/>
            <person name="Albert R."/>
            <person name="Binder M."/>
            <person name="Bloem J."/>
            <person name="Labutti K."/>
            <person name="Salamov A."/>
            <person name="Andreopoulos B."/>
            <person name="Baker S."/>
            <person name="Barry K."/>
            <person name="Bills G."/>
            <person name="Bluhm B."/>
            <person name="Cannon C."/>
            <person name="Castanera R."/>
            <person name="Culley D."/>
            <person name="Daum C."/>
            <person name="Ezra D."/>
            <person name="Gonzalez J."/>
            <person name="Henrissat B."/>
            <person name="Kuo A."/>
            <person name="Liang C."/>
            <person name="Lipzen A."/>
            <person name="Lutzoni F."/>
            <person name="Magnuson J."/>
            <person name="Mondo S."/>
            <person name="Nolan M."/>
            <person name="Ohm R."/>
            <person name="Pangilinan J."/>
            <person name="Park H.-J."/>
            <person name="Ramirez L."/>
            <person name="Alfaro M."/>
            <person name="Sun H."/>
            <person name="Tritt A."/>
            <person name="Yoshinaga Y."/>
            <person name="Zwiers L.-H."/>
            <person name="Turgeon B."/>
            <person name="Goodwin S."/>
            <person name="Spatafora J."/>
            <person name="Crous P."/>
            <person name="Grigoriev I."/>
        </authorList>
    </citation>
    <scope>NUCLEOTIDE SEQUENCE</scope>
    <source>
        <strain evidence="6">ATCC 16933</strain>
    </source>
</reference>
<evidence type="ECO:0000256" key="4">
    <source>
        <dbReference type="ARBA" id="ARBA00022884"/>
    </source>
</evidence>
<dbReference type="InterPro" id="IPR001328">
    <property type="entry name" value="Pept_tRNA_hydro"/>
</dbReference>
<proteinExistence type="inferred from homology"/>
<evidence type="ECO:0000256" key="5">
    <source>
        <dbReference type="ARBA" id="ARBA00038063"/>
    </source>
</evidence>
<keyword evidence="2" id="KW-0820">tRNA-binding</keyword>
<name>A0A6A6NKR1_9PEZI</name>
<dbReference type="OrthoDB" id="1711136at2759"/>
<evidence type="ECO:0000256" key="2">
    <source>
        <dbReference type="ARBA" id="ARBA00022555"/>
    </source>
</evidence>
<evidence type="ECO:0000313" key="7">
    <source>
        <dbReference type="Proteomes" id="UP000799766"/>
    </source>
</evidence>
<comment type="similarity">
    <text evidence="5">Belongs to the PTH family.</text>
</comment>
<dbReference type="EMBL" id="MU001712">
    <property type="protein sequence ID" value="KAF2452302.1"/>
    <property type="molecule type" value="Genomic_DNA"/>
</dbReference>
<dbReference type="PANTHER" id="PTHR17224:SF1">
    <property type="entry name" value="PEPTIDYL-TRNA HYDROLASE"/>
    <property type="match status" value="1"/>
</dbReference>
<accession>A0A6A6NKR1</accession>
<dbReference type="EC" id="3.1.1.29" evidence="1"/>
<dbReference type="SUPFAM" id="SSF53178">
    <property type="entry name" value="Peptidyl-tRNA hydrolase-like"/>
    <property type="match status" value="1"/>
</dbReference>
<sequence>MPPRPPVPLLVASIGNPTPAYRNTLHSAGHHVLAEIRALLRLTDFQPSPALGGGLVTRTAGSRGNVGDDWTLWQSESLMNVSGTGVKKALNAWRQGRGPAPARGGTFSWMGWSREDFKPEGKPKDGELVVVHDELELDLGRVRVRRGGSARGHNGLRSIMTAVGNTPFIRIGIGIGRPASREPNAVAEYVLRRMTPREKKIIEGTADEVIELLRDIAEGKR</sequence>
<dbReference type="InterPro" id="IPR036416">
    <property type="entry name" value="Pept_tRNA_hydro_sf"/>
</dbReference>
<dbReference type="Proteomes" id="UP000799766">
    <property type="component" value="Unassembled WGS sequence"/>
</dbReference>
<keyword evidence="7" id="KW-1185">Reference proteome</keyword>
<evidence type="ECO:0000313" key="6">
    <source>
        <dbReference type="EMBL" id="KAF2452302.1"/>
    </source>
</evidence>
<dbReference type="InterPro" id="IPR018171">
    <property type="entry name" value="Pept_tRNA_hydro_CS"/>
</dbReference>
<keyword evidence="4" id="KW-0694">RNA-binding</keyword>
<dbReference type="GO" id="GO:0000049">
    <property type="term" value="F:tRNA binding"/>
    <property type="evidence" value="ECO:0007669"/>
    <property type="project" value="UniProtKB-KW"/>
</dbReference>
<evidence type="ECO:0000256" key="3">
    <source>
        <dbReference type="ARBA" id="ARBA00022801"/>
    </source>
</evidence>
<dbReference type="PANTHER" id="PTHR17224">
    <property type="entry name" value="PEPTIDYL-TRNA HYDROLASE"/>
    <property type="match status" value="1"/>
</dbReference>
<dbReference type="PROSITE" id="PS01196">
    <property type="entry name" value="PEPT_TRNA_HYDROL_2"/>
    <property type="match status" value="1"/>
</dbReference>
<evidence type="ECO:0000256" key="1">
    <source>
        <dbReference type="ARBA" id="ARBA00013260"/>
    </source>
</evidence>
<dbReference type="GO" id="GO:0004045">
    <property type="term" value="F:peptidyl-tRNA hydrolase activity"/>
    <property type="evidence" value="ECO:0007669"/>
    <property type="project" value="UniProtKB-EC"/>
</dbReference>
<organism evidence="6 7">
    <name type="scientific">Lineolata rhizophorae</name>
    <dbReference type="NCBI Taxonomy" id="578093"/>
    <lineage>
        <taxon>Eukaryota</taxon>
        <taxon>Fungi</taxon>
        <taxon>Dikarya</taxon>
        <taxon>Ascomycota</taxon>
        <taxon>Pezizomycotina</taxon>
        <taxon>Dothideomycetes</taxon>
        <taxon>Dothideomycetes incertae sedis</taxon>
        <taxon>Lineolatales</taxon>
        <taxon>Lineolataceae</taxon>
        <taxon>Lineolata</taxon>
    </lineage>
</organism>
<keyword evidence="3 6" id="KW-0378">Hydrolase</keyword>
<protein>
    <recommendedName>
        <fullName evidence="1">peptidyl-tRNA hydrolase</fullName>
        <ecNumber evidence="1">3.1.1.29</ecNumber>
    </recommendedName>
</protein>
<gene>
    <name evidence="6" type="ORF">BDY21DRAFT_367892</name>
</gene>